<sequence length="251" mass="28141">MDVNAVVAVCGGFVCLENEIKRKRRKIWCKNWLQNRNRFSHMSLLSELAANEPNDFKNYLRMTEDCFEDILGRISPEIEKQSTAMRESITSKERLAATLQFLASGRSYENLKFSCAISPQSLGKIIPETCTAIYNALREEYLNVKTRPHCFFNNNNKKLAALQYCQSKSRKLPAAGEQRTGEHAREHVGCPHRRPSMSVLALGLAGSDEPSAEPNMFAGPKAGRPHTRASMFAANTVTNMLANMLARVWGA</sequence>
<proteinExistence type="predicted"/>
<protein>
    <submittedName>
        <fullName evidence="1">Uncharacterized protein</fullName>
    </submittedName>
</protein>
<dbReference type="Proteomes" id="UP000466442">
    <property type="component" value="Unassembled WGS sequence"/>
</dbReference>
<accession>A0A8S9XEJ9</accession>
<organism evidence="1 2">
    <name type="scientific">Apolygus lucorum</name>
    <name type="common">Small green plant bug</name>
    <name type="synonym">Lygocoris lucorum</name>
    <dbReference type="NCBI Taxonomy" id="248454"/>
    <lineage>
        <taxon>Eukaryota</taxon>
        <taxon>Metazoa</taxon>
        <taxon>Ecdysozoa</taxon>
        <taxon>Arthropoda</taxon>
        <taxon>Hexapoda</taxon>
        <taxon>Insecta</taxon>
        <taxon>Pterygota</taxon>
        <taxon>Neoptera</taxon>
        <taxon>Paraneoptera</taxon>
        <taxon>Hemiptera</taxon>
        <taxon>Heteroptera</taxon>
        <taxon>Panheteroptera</taxon>
        <taxon>Cimicomorpha</taxon>
        <taxon>Miridae</taxon>
        <taxon>Mirini</taxon>
        <taxon>Apolygus</taxon>
    </lineage>
</organism>
<dbReference type="OrthoDB" id="6597749at2759"/>
<evidence type="ECO:0000313" key="1">
    <source>
        <dbReference type="EMBL" id="KAF6207432.1"/>
    </source>
</evidence>
<name>A0A8S9XEJ9_APOLU</name>
<gene>
    <name evidence="1" type="ORF">GE061_018675</name>
</gene>
<reference evidence="1" key="1">
    <citation type="journal article" date="2021" name="Mol. Ecol. Resour.">
        <title>Apolygus lucorum genome provides insights into omnivorousness and mesophyll feeding.</title>
        <authorList>
            <person name="Liu Y."/>
            <person name="Liu H."/>
            <person name="Wang H."/>
            <person name="Huang T."/>
            <person name="Liu B."/>
            <person name="Yang B."/>
            <person name="Yin L."/>
            <person name="Li B."/>
            <person name="Zhang Y."/>
            <person name="Zhang S."/>
            <person name="Jiang F."/>
            <person name="Zhang X."/>
            <person name="Ren Y."/>
            <person name="Wang B."/>
            <person name="Wang S."/>
            <person name="Lu Y."/>
            <person name="Wu K."/>
            <person name="Fan W."/>
            <person name="Wang G."/>
        </authorList>
    </citation>
    <scope>NUCLEOTIDE SEQUENCE</scope>
    <source>
        <strain evidence="1">12Hb</strain>
    </source>
</reference>
<dbReference type="AlphaFoldDB" id="A0A8S9XEJ9"/>
<evidence type="ECO:0000313" key="2">
    <source>
        <dbReference type="Proteomes" id="UP000466442"/>
    </source>
</evidence>
<dbReference type="EMBL" id="WIXP02000008">
    <property type="protein sequence ID" value="KAF6207432.1"/>
    <property type="molecule type" value="Genomic_DNA"/>
</dbReference>
<keyword evidence="2" id="KW-1185">Reference proteome</keyword>
<comment type="caution">
    <text evidence="1">The sequence shown here is derived from an EMBL/GenBank/DDBJ whole genome shotgun (WGS) entry which is preliminary data.</text>
</comment>